<dbReference type="OrthoDB" id="7172943at2"/>
<gene>
    <name evidence="2" type="ORF">DFR49_0323</name>
</gene>
<dbReference type="PROSITE" id="PS51257">
    <property type="entry name" value="PROKAR_LIPOPROTEIN"/>
    <property type="match status" value="1"/>
</dbReference>
<proteinExistence type="predicted"/>
<feature type="chain" id="PRO_5017384279" description="DUF4136 domain-containing protein" evidence="1">
    <location>
        <begin position="25"/>
        <end position="190"/>
    </location>
</feature>
<sequence length="190" mass="21774">MNFHRFRARGRLLAAIGTGTLVLAGCASPTPYQPATGYGFNRTGFSEQRIESNRYMVSFSGNSLTSRETVERYLLFRAAELTVQQGFDHFILVDRNTDRKTRTYVDRPFGPGPYGFWGPSWRFYGSWGWRRWDPFWGDPFYNDVDVRTVDRYEAVAEIVMGKGPPPRDNVRGFDAHEVMSNLGPTIKVPK</sequence>
<comment type="caution">
    <text evidence="2">The sequence shown here is derived from an EMBL/GenBank/DDBJ whole genome shotgun (WGS) entry which is preliminary data.</text>
</comment>
<reference evidence="2 3" key="1">
    <citation type="submission" date="2018-08" db="EMBL/GenBank/DDBJ databases">
        <title>Genomic Encyclopedia of Type Strains, Phase IV (KMG-IV): sequencing the most valuable type-strain genomes for metagenomic binning, comparative biology and taxonomic classification.</title>
        <authorList>
            <person name="Goeker M."/>
        </authorList>
    </citation>
    <scope>NUCLEOTIDE SEQUENCE [LARGE SCALE GENOMIC DNA]</scope>
    <source>
        <strain evidence="2 3">DSM 25527</strain>
    </source>
</reference>
<dbReference type="RefSeq" id="WP_119034292.1">
    <property type="nucleotide sequence ID" value="NZ_QXDC01000002.1"/>
</dbReference>
<dbReference type="EMBL" id="QXDC01000002">
    <property type="protein sequence ID" value="RIA45796.1"/>
    <property type="molecule type" value="Genomic_DNA"/>
</dbReference>
<keyword evidence="1" id="KW-0732">Signal</keyword>
<name>A0A397P8A5_9SPHN</name>
<feature type="signal peptide" evidence="1">
    <location>
        <begin position="1"/>
        <end position="24"/>
    </location>
</feature>
<dbReference type="AlphaFoldDB" id="A0A397P8A5"/>
<protein>
    <recommendedName>
        <fullName evidence="4">DUF4136 domain-containing protein</fullName>
    </recommendedName>
</protein>
<evidence type="ECO:0008006" key="4">
    <source>
        <dbReference type="Google" id="ProtNLM"/>
    </source>
</evidence>
<organism evidence="2 3">
    <name type="scientific">Hephaestia caeni</name>
    <dbReference type="NCBI Taxonomy" id="645617"/>
    <lineage>
        <taxon>Bacteria</taxon>
        <taxon>Pseudomonadati</taxon>
        <taxon>Pseudomonadota</taxon>
        <taxon>Alphaproteobacteria</taxon>
        <taxon>Sphingomonadales</taxon>
        <taxon>Sphingomonadaceae</taxon>
        <taxon>Hephaestia</taxon>
    </lineage>
</organism>
<dbReference type="NCBIfam" id="NF047637">
    <property type="entry name" value="lipo_CC0125"/>
    <property type="match status" value="1"/>
</dbReference>
<dbReference type="Proteomes" id="UP000266568">
    <property type="component" value="Unassembled WGS sequence"/>
</dbReference>
<evidence type="ECO:0000313" key="2">
    <source>
        <dbReference type="EMBL" id="RIA45796.1"/>
    </source>
</evidence>
<accession>A0A397P8A5</accession>
<evidence type="ECO:0000313" key="3">
    <source>
        <dbReference type="Proteomes" id="UP000266568"/>
    </source>
</evidence>
<evidence type="ECO:0000256" key="1">
    <source>
        <dbReference type="SAM" id="SignalP"/>
    </source>
</evidence>
<keyword evidence="3" id="KW-1185">Reference proteome</keyword>